<gene>
    <name evidence="2" type="primary">LOC107820939</name>
</gene>
<name>A0AC58SZB0_TOBAC</name>
<evidence type="ECO:0000313" key="2">
    <source>
        <dbReference type="RefSeq" id="XP_075090316.1"/>
    </source>
</evidence>
<accession>A0AC58SZB0</accession>
<reference evidence="2" key="2">
    <citation type="submission" date="2025-08" db="UniProtKB">
        <authorList>
            <consortium name="RefSeq"/>
        </authorList>
    </citation>
    <scope>IDENTIFICATION</scope>
    <source>
        <tissue evidence="2">Leaf</tissue>
    </source>
</reference>
<protein>
    <submittedName>
        <fullName evidence="2">PHD finger-containing protein 1 isoform X1</fullName>
    </submittedName>
</protein>
<sequence>MMKLQYRCMARGLILIFRIISLQKCLCQRHLNLDCVSTITSTHSEMTIDVHYGEKGSSSISGYCIESKNVATHGEEASNGGSVLENVLETPVGQKRCDNELNAGIAMYITDKTVNKLPATKGSIQEPAIGSKHELSALKNGHEGALPNDEEAKKVCSILQDSSKSSYLRPTASRSYSGMISRNGEARGNQNAKMNVCLQCGDRGFYDALVYCVQCLHAAVHYYCLDELPRSLNEFIHWVCEDCKSQECHECAGIRSNLFSSSGVETNVGPKLKRKENPTLGDECIHEAMEDILEIKPAKELIPPTGLSDVMDNGSPLDVNKDVKNGIKNISQSNHGGKLNLGGNKYQGNCSNIFSGDVHQSTTDYLQYALLPESHQCAEPVINPTWSGSFNILNGDHGTLDGFVARISSKACKKVYDEACLFPSTLQLEIVPKSNVWPKDFLRSEPSDDIIALYFFPKDARVVATFDDLVDEMIHQGLAMRTVVKNAELLVFTSMDLPRRHWRFQGKHYLWGVFREE</sequence>
<organism evidence="1 2">
    <name type="scientific">Nicotiana tabacum</name>
    <name type="common">Common tobacco</name>
    <dbReference type="NCBI Taxonomy" id="4097"/>
    <lineage>
        <taxon>Eukaryota</taxon>
        <taxon>Viridiplantae</taxon>
        <taxon>Streptophyta</taxon>
        <taxon>Embryophyta</taxon>
        <taxon>Tracheophyta</taxon>
        <taxon>Spermatophyta</taxon>
        <taxon>Magnoliopsida</taxon>
        <taxon>eudicotyledons</taxon>
        <taxon>Gunneridae</taxon>
        <taxon>Pentapetalae</taxon>
        <taxon>asterids</taxon>
        <taxon>lamiids</taxon>
        <taxon>Solanales</taxon>
        <taxon>Solanaceae</taxon>
        <taxon>Nicotianoideae</taxon>
        <taxon>Nicotianeae</taxon>
        <taxon>Nicotiana</taxon>
    </lineage>
</organism>
<evidence type="ECO:0000313" key="1">
    <source>
        <dbReference type="Proteomes" id="UP000790787"/>
    </source>
</evidence>
<reference evidence="1" key="1">
    <citation type="journal article" date="2014" name="Nat. Commun.">
        <title>The tobacco genome sequence and its comparison with those of tomato and potato.</title>
        <authorList>
            <person name="Sierro N."/>
            <person name="Battey J.N."/>
            <person name="Ouadi S."/>
            <person name="Bakaher N."/>
            <person name="Bovet L."/>
            <person name="Willig A."/>
            <person name="Goepfert S."/>
            <person name="Peitsch M.C."/>
            <person name="Ivanov N.V."/>
        </authorList>
    </citation>
    <scope>NUCLEOTIDE SEQUENCE [LARGE SCALE GENOMIC DNA]</scope>
</reference>
<proteinExistence type="predicted"/>
<dbReference type="RefSeq" id="XP_075090316.1">
    <property type="nucleotide sequence ID" value="XM_075234215.1"/>
</dbReference>
<keyword evidence="1" id="KW-1185">Reference proteome</keyword>
<dbReference type="Proteomes" id="UP000790787">
    <property type="component" value="Chromosome 17"/>
</dbReference>